<keyword evidence="6 7" id="KW-0968">Cytoplasmic vesicle</keyword>
<evidence type="ECO:0000256" key="3">
    <source>
        <dbReference type="ARBA" id="ARBA00022692"/>
    </source>
</evidence>
<feature type="transmembrane region" description="Helical" evidence="7">
    <location>
        <begin position="52"/>
        <end position="76"/>
    </location>
</feature>
<protein>
    <recommendedName>
        <fullName evidence="7">Secretory carrier-associated membrane protein</fullName>
        <shortName evidence="7">Secretory carrier membrane protein</shortName>
    </recommendedName>
</protein>
<organism evidence="8 9">
    <name type="scientific">Eragrostis curvula</name>
    <name type="common">weeping love grass</name>
    <dbReference type="NCBI Taxonomy" id="38414"/>
    <lineage>
        <taxon>Eukaryota</taxon>
        <taxon>Viridiplantae</taxon>
        <taxon>Streptophyta</taxon>
        <taxon>Embryophyta</taxon>
        <taxon>Tracheophyta</taxon>
        <taxon>Spermatophyta</taxon>
        <taxon>Magnoliopsida</taxon>
        <taxon>Liliopsida</taxon>
        <taxon>Poales</taxon>
        <taxon>Poaceae</taxon>
        <taxon>PACMAD clade</taxon>
        <taxon>Chloridoideae</taxon>
        <taxon>Eragrostideae</taxon>
        <taxon>Eragrostidinae</taxon>
        <taxon>Eragrostis</taxon>
    </lineage>
</organism>
<comment type="caution">
    <text evidence="7">Lacks conserved residue(s) required for the propagation of feature annotation.</text>
</comment>
<keyword evidence="4 7" id="KW-1133">Transmembrane helix</keyword>
<dbReference type="Proteomes" id="UP000324897">
    <property type="component" value="Chromosome 1"/>
</dbReference>
<dbReference type="GO" id="GO:0015031">
    <property type="term" value="P:protein transport"/>
    <property type="evidence" value="ECO:0007669"/>
    <property type="project" value="InterPro"/>
</dbReference>
<comment type="caution">
    <text evidence="8">The sequence shown here is derived from an EMBL/GenBank/DDBJ whole genome shotgun (WGS) entry which is preliminary data.</text>
</comment>
<dbReference type="GO" id="GO:0030658">
    <property type="term" value="C:transport vesicle membrane"/>
    <property type="evidence" value="ECO:0007669"/>
    <property type="project" value="UniProtKB-SubCell"/>
</dbReference>
<evidence type="ECO:0000256" key="1">
    <source>
        <dbReference type="ARBA" id="ARBA00004003"/>
    </source>
</evidence>
<dbReference type="EMBL" id="RWGY01000011">
    <property type="protein sequence ID" value="TVU28115.1"/>
    <property type="molecule type" value="Genomic_DNA"/>
</dbReference>
<dbReference type="AlphaFoldDB" id="A0A5J9UWX7"/>
<reference evidence="8 9" key="1">
    <citation type="journal article" date="2019" name="Sci. Rep.">
        <title>A high-quality genome of Eragrostis curvula grass provides insights into Poaceae evolution and supports new strategies to enhance forage quality.</title>
        <authorList>
            <person name="Carballo J."/>
            <person name="Santos B.A.C.M."/>
            <person name="Zappacosta D."/>
            <person name="Garbus I."/>
            <person name="Selva J.P."/>
            <person name="Gallo C.A."/>
            <person name="Diaz A."/>
            <person name="Albertini E."/>
            <person name="Caccamo M."/>
            <person name="Echenique V."/>
        </authorList>
    </citation>
    <scope>NUCLEOTIDE SEQUENCE [LARGE SCALE GENOMIC DNA]</scope>
    <source>
        <strain evidence="9">cv. Victoria</strain>
        <tissue evidence="8">Leaf</tissue>
    </source>
</reference>
<evidence type="ECO:0000256" key="5">
    <source>
        <dbReference type="ARBA" id="ARBA00023136"/>
    </source>
</evidence>
<keyword evidence="7" id="KW-1003">Cell membrane</keyword>
<keyword evidence="5 7" id="KW-0472">Membrane</keyword>
<dbReference type="Pfam" id="PF04144">
    <property type="entry name" value="SCAMP"/>
    <property type="match status" value="1"/>
</dbReference>
<gene>
    <name evidence="8" type="ORF">EJB05_19624</name>
</gene>
<dbReference type="Gramene" id="TVU28115">
    <property type="protein sequence ID" value="TVU28115"/>
    <property type="gene ID" value="EJB05_19624"/>
</dbReference>
<evidence type="ECO:0000256" key="2">
    <source>
        <dbReference type="ARBA" id="ARBA00010482"/>
    </source>
</evidence>
<comment type="similarity">
    <text evidence="2 7">Belongs to the SCAMP family.</text>
</comment>
<dbReference type="InterPro" id="IPR007273">
    <property type="entry name" value="SCAMP"/>
</dbReference>
<keyword evidence="9" id="KW-1185">Reference proteome</keyword>
<sequence length="104" mass="11637">MVFPLLPASHSLLHTCCHRSTNRIPWKVINVSFLTTFCIDQKIYAIFVIRGILAAIDTFSDHAIVGIFYFVGFALFTLETLVSIWVLQFLDASSILCVVLSLAT</sequence>
<dbReference type="GO" id="GO:0005886">
    <property type="term" value="C:plasma membrane"/>
    <property type="evidence" value="ECO:0007669"/>
    <property type="project" value="UniProtKB-SubCell"/>
</dbReference>
<keyword evidence="3 7" id="KW-0812">Transmembrane</keyword>
<proteinExistence type="inferred from homology"/>
<comment type="function">
    <text evidence="1 7">Probably involved in membrane trafficking.</text>
</comment>
<evidence type="ECO:0000256" key="4">
    <source>
        <dbReference type="ARBA" id="ARBA00022989"/>
    </source>
</evidence>
<name>A0A5J9UWX7_9POAL</name>
<evidence type="ECO:0000256" key="7">
    <source>
        <dbReference type="RuleBase" id="RU363122"/>
    </source>
</evidence>
<accession>A0A5J9UWX7</accession>
<evidence type="ECO:0000256" key="6">
    <source>
        <dbReference type="ARBA" id="ARBA00023329"/>
    </source>
</evidence>
<dbReference type="OrthoDB" id="785852at2759"/>
<evidence type="ECO:0000313" key="8">
    <source>
        <dbReference type="EMBL" id="TVU28115.1"/>
    </source>
</evidence>
<keyword evidence="7" id="KW-0813">Transport</keyword>
<comment type="subcellular location">
    <subcellularLocation>
        <location evidence="7">Cell membrane</location>
        <topology evidence="7">Multi-pass membrane protein</topology>
    </subcellularLocation>
    <subcellularLocation>
        <location evidence="7">Cytoplasmic vesicle</location>
        <location evidence="7">Secretory vesicle membrane</location>
        <topology evidence="7">Multi-pass membrane protein</topology>
    </subcellularLocation>
</comment>
<evidence type="ECO:0000313" key="9">
    <source>
        <dbReference type="Proteomes" id="UP000324897"/>
    </source>
</evidence>